<gene>
    <name evidence="2" type="ORF">HGA07_25175</name>
</gene>
<evidence type="ECO:0000313" key="3">
    <source>
        <dbReference type="Proteomes" id="UP000523447"/>
    </source>
</evidence>
<organism evidence="2 3">
    <name type="scientific">Nocardia veterana</name>
    <dbReference type="NCBI Taxonomy" id="132249"/>
    <lineage>
        <taxon>Bacteria</taxon>
        <taxon>Bacillati</taxon>
        <taxon>Actinomycetota</taxon>
        <taxon>Actinomycetes</taxon>
        <taxon>Mycobacteriales</taxon>
        <taxon>Nocardiaceae</taxon>
        <taxon>Nocardia</taxon>
    </lineage>
</organism>
<protein>
    <recommendedName>
        <fullName evidence="4">Mce-associated membrane protein</fullName>
    </recommendedName>
</protein>
<sequence>MIQHIHRPRATAYVAAITTAVVVAASGCGSNNEPTPPPAGSTSAAPSPAPAGVDDRDPDQVMLWTANQLYSWRPAQDASAAAGFDRARPLLDPTYIQQVGASAAGLARVTGASWARWAADNATITASSRITGDDHPADTGGKHQRVVEITQRISAPGITEPDRTVIAYMVAARQPGTDQWRVSMISPR</sequence>
<name>A0A7X6RK67_9NOCA</name>
<dbReference type="AlphaFoldDB" id="A0A7X6RK67"/>
<dbReference type="RefSeq" id="WP_040723985.1">
    <property type="nucleotide sequence ID" value="NZ_CAWPHS010000030.1"/>
</dbReference>
<accession>A0A7X6RK67</accession>
<proteinExistence type="predicted"/>
<reference evidence="2 3" key="1">
    <citation type="submission" date="2020-04" db="EMBL/GenBank/DDBJ databases">
        <title>MicrobeNet Type strains.</title>
        <authorList>
            <person name="Nicholson A.C."/>
        </authorList>
    </citation>
    <scope>NUCLEOTIDE SEQUENCE [LARGE SCALE GENOMIC DNA]</scope>
    <source>
        <strain evidence="2 3">DSM 44445</strain>
    </source>
</reference>
<feature type="compositionally biased region" description="Low complexity" evidence="1">
    <location>
        <begin position="40"/>
        <end position="52"/>
    </location>
</feature>
<feature type="region of interest" description="Disordered" evidence="1">
    <location>
        <begin position="29"/>
        <end position="57"/>
    </location>
</feature>
<dbReference type="PROSITE" id="PS51257">
    <property type="entry name" value="PROKAR_LIPOPROTEIN"/>
    <property type="match status" value="1"/>
</dbReference>
<evidence type="ECO:0008006" key="4">
    <source>
        <dbReference type="Google" id="ProtNLM"/>
    </source>
</evidence>
<evidence type="ECO:0000313" key="2">
    <source>
        <dbReference type="EMBL" id="NKY88896.1"/>
    </source>
</evidence>
<dbReference type="EMBL" id="JAAXPE010000036">
    <property type="protein sequence ID" value="NKY88896.1"/>
    <property type="molecule type" value="Genomic_DNA"/>
</dbReference>
<evidence type="ECO:0000256" key="1">
    <source>
        <dbReference type="SAM" id="MobiDB-lite"/>
    </source>
</evidence>
<dbReference type="Proteomes" id="UP000523447">
    <property type="component" value="Unassembled WGS sequence"/>
</dbReference>
<keyword evidence="3" id="KW-1185">Reference proteome</keyword>
<comment type="caution">
    <text evidence="2">The sequence shown here is derived from an EMBL/GenBank/DDBJ whole genome shotgun (WGS) entry which is preliminary data.</text>
</comment>